<sequence>MPSLHQLWLVAVVSLAMLCRGTDLETNVPEPGHMDNFVIVWNKILNTAKPLLSARVGSRIECAKICTELEWKCFGANLRRIDGNNGQLLCEAFLVLLSDMSRLEASDGDLYLNPGRRDYWTGFTTDYEACSKEMDCSREVFAGYVSRYESTCVGTETPTCHHYSLITSSGPYSCDNPKNEVGDKFWKRVTLCCNNHGGC</sequence>
<dbReference type="InterPro" id="IPR008597">
    <property type="entry name" value="Invert_lysozyme"/>
</dbReference>
<organism evidence="9 10">
    <name type="scientific">Paralvinella palmiformis</name>
    <dbReference type="NCBI Taxonomy" id="53620"/>
    <lineage>
        <taxon>Eukaryota</taxon>
        <taxon>Metazoa</taxon>
        <taxon>Spiralia</taxon>
        <taxon>Lophotrochozoa</taxon>
        <taxon>Annelida</taxon>
        <taxon>Polychaeta</taxon>
        <taxon>Sedentaria</taxon>
        <taxon>Canalipalpata</taxon>
        <taxon>Terebellida</taxon>
        <taxon>Terebelliformia</taxon>
        <taxon>Alvinellidae</taxon>
        <taxon>Paralvinella</taxon>
    </lineage>
</organism>
<dbReference type="GO" id="GO:0031640">
    <property type="term" value="P:killing of cells of another organism"/>
    <property type="evidence" value="ECO:0007669"/>
    <property type="project" value="UniProtKB-KW"/>
</dbReference>
<comment type="caution">
    <text evidence="9">The sequence shown here is derived from an EMBL/GenBank/DDBJ whole genome shotgun (WGS) entry which is preliminary data.</text>
</comment>
<feature type="chain" id="PRO_5042070782" description="lysozyme" evidence="8">
    <location>
        <begin position="22"/>
        <end position="199"/>
    </location>
</feature>
<keyword evidence="6" id="KW-0326">Glycosidase</keyword>
<dbReference type="Pfam" id="PF05497">
    <property type="entry name" value="Destabilase"/>
    <property type="match status" value="1"/>
</dbReference>
<reference evidence="9" key="1">
    <citation type="journal article" date="2023" name="Mol. Biol. Evol.">
        <title>Third-Generation Sequencing Reveals the Adaptive Role of the Epigenome in Three Deep-Sea Polychaetes.</title>
        <authorList>
            <person name="Perez M."/>
            <person name="Aroh O."/>
            <person name="Sun Y."/>
            <person name="Lan Y."/>
            <person name="Juniper S.K."/>
            <person name="Young C.R."/>
            <person name="Angers B."/>
            <person name="Qian P.Y."/>
        </authorList>
    </citation>
    <scope>NUCLEOTIDE SEQUENCE</scope>
    <source>
        <strain evidence="9">P08H-3</strain>
    </source>
</reference>
<evidence type="ECO:0000256" key="3">
    <source>
        <dbReference type="ARBA" id="ARBA00022529"/>
    </source>
</evidence>
<name>A0AAD9J8A4_9ANNE</name>
<evidence type="ECO:0000256" key="4">
    <source>
        <dbReference type="ARBA" id="ARBA00022638"/>
    </source>
</evidence>
<keyword evidence="4" id="KW-0081">Bacteriolytic enzyme</keyword>
<keyword evidence="3" id="KW-0929">Antimicrobial</keyword>
<accession>A0AAD9J8A4</accession>
<dbReference type="GO" id="GO:0042742">
    <property type="term" value="P:defense response to bacterium"/>
    <property type="evidence" value="ECO:0007669"/>
    <property type="project" value="UniProtKB-KW"/>
</dbReference>
<dbReference type="Proteomes" id="UP001208570">
    <property type="component" value="Unassembled WGS sequence"/>
</dbReference>
<dbReference type="EMBL" id="JAODUP010000503">
    <property type="protein sequence ID" value="KAK2148309.1"/>
    <property type="molecule type" value="Genomic_DNA"/>
</dbReference>
<protein>
    <recommendedName>
        <fullName evidence="2">lysozyme</fullName>
        <ecNumber evidence="2">3.2.1.17</ecNumber>
    </recommendedName>
</protein>
<keyword evidence="10" id="KW-1185">Reference proteome</keyword>
<comment type="catalytic activity">
    <reaction evidence="1">
        <text>Hydrolysis of (1-&gt;4)-beta-linkages between N-acetylmuramic acid and N-acetyl-D-glucosamine residues in a peptidoglycan and between N-acetyl-D-glucosamine residues in chitodextrins.</text>
        <dbReference type="EC" id="3.2.1.17"/>
    </reaction>
</comment>
<feature type="disulfide bond" evidence="7">
    <location>
        <begin position="130"/>
        <end position="136"/>
    </location>
</feature>
<dbReference type="EC" id="3.2.1.17" evidence="2"/>
<evidence type="ECO:0000256" key="5">
    <source>
        <dbReference type="ARBA" id="ARBA00022801"/>
    </source>
</evidence>
<evidence type="ECO:0000256" key="8">
    <source>
        <dbReference type="SAM" id="SignalP"/>
    </source>
</evidence>
<evidence type="ECO:0000313" key="9">
    <source>
        <dbReference type="EMBL" id="KAK2148309.1"/>
    </source>
</evidence>
<dbReference type="GO" id="GO:0003796">
    <property type="term" value="F:lysozyme activity"/>
    <property type="evidence" value="ECO:0007669"/>
    <property type="project" value="UniProtKB-EC"/>
</dbReference>
<dbReference type="Gene3D" id="1.10.530.10">
    <property type="match status" value="1"/>
</dbReference>
<feature type="signal peptide" evidence="8">
    <location>
        <begin position="1"/>
        <end position="21"/>
    </location>
</feature>
<evidence type="ECO:0000256" key="6">
    <source>
        <dbReference type="ARBA" id="ARBA00023295"/>
    </source>
</evidence>
<keyword evidence="5" id="KW-0378">Hydrolase</keyword>
<evidence type="ECO:0000256" key="7">
    <source>
        <dbReference type="PIRSR" id="PIRSR608597-3"/>
    </source>
</evidence>
<dbReference type="AlphaFoldDB" id="A0AAD9J8A4"/>
<evidence type="ECO:0000313" key="10">
    <source>
        <dbReference type="Proteomes" id="UP001208570"/>
    </source>
</evidence>
<keyword evidence="7" id="KW-1015">Disulfide bond</keyword>
<evidence type="ECO:0000256" key="2">
    <source>
        <dbReference type="ARBA" id="ARBA00012732"/>
    </source>
</evidence>
<evidence type="ECO:0000256" key="1">
    <source>
        <dbReference type="ARBA" id="ARBA00000632"/>
    </source>
</evidence>
<keyword evidence="8" id="KW-0732">Signal</keyword>
<gene>
    <name evidence="9" type="ORF">LSH36_503g04009</name>
</gene>
<proteinExistence type="predicted"/>